<dbReference type="AlphaFoldDB" id="A0A2Z6E7C0"/>
<gene>
    <name evidence="1" type="ORF">ALSL_2037</name>
</gene>
<accession>A0A2Z6E7C0</accession>
<reference evidence="2" key="2">
    <citation type="submission" date="2018-06" db="EMBL/GenBank/DDBJ databases">
        <title>Genome sequence of Rhodanobacteraceae bacterium strain Dysh456.</title>
        <authorList>
            <person name="Fukui M."/>
        </authorList>
    </citation>
    <scope>NUCLEOTIDE SEQUENCE [LARGE SCALE GENOMIC DNA]</scope>
    <source>
        <strain evidence="2">Dysh456</strain>
    </source>
</reference>
<protein>
    <submittedName>
        <fullName evidence="1">Uncharacterized protein</fullName>
    </submittedName>
</protein>
<dbReference type="EMBL" id="AP018560">
    <property type="protein sequence ID" value="BBD80672.1"/>
    <property type="molecule type" value="Genomic_DNA"/>
</dbReference>
<sequence>MTNRPHVHVRLGAFEFSLCHDLKPLDRTVRQCGIGRVVSISRGPSTALLAFKSAARMAAFCACPRDRRLIAPVKPS</sequence>
<evidence type="ECO:0000313" key="1">
    <source>
        <dbReference type="EMBL" id="BBD80672.1"/>
    </source>
</evidence>
<proteinExistence type="predicted"/>
<keyword evidence="2" id="KW-1185">Reference proteome</keyword>
<evidence type="ECO:0000313" key="2">
    <source>
        <dbReference type="Proteomes" id="UP000270530"/>
    </source>
</evidence>
<dbReference type="KEGG" id="rbd:ALSL_2037"/>
<dbReference type="Proteomes" id="UP000270530">
    <property type="component" value="Chromosome"/>
</dbReference>
<reference evidence="2" key="1">
    <citation type="submission" date="2018-04" db="EMBL/GenBank/DDBJ databases">
        <authorList>
            <person name="Watanabe M."/>
            <person name="Kojima H."/>
        </authorList>
    </citation>
    <scope>NUCLEOTIDE SEQUENCE [LARGE SCALE GENOMIC DNA]</scope>
    <source>
        <strain evidence="2">Dysh456</strain>
    </source>
</reference>
<organism evidence="1 2">
    <name type="scientific">Aerosticca soli</name>
    <dbReference type="NCBI Taxonomy" id="2010829"/>
    <lineage>
        <taxon>Bacteria</taxon>
        <taxon>Pseudomonadati</taxon>
        <taxon>Pseudomonadota</taxon>
        <taxon>Gammaproteobacteria</taxon>
        <taxon>Lysobacterales</taxon>
        <taxon>Rhodanobacteraceae</taxon>
        <taxon>Aerosticca</taxon>
    </lineage>
</organism>
<name>A0A2Z6E7C0_9GAMM</name>